<reference evidence="2" key="1">
    <citation type="journal article" date="2016" name="Nat. Biotechnol.">
        <title>Sequencing wild and cultivated cassava and related species reveals extensive interspecific hybridization and genetic diversity.</title>
        <authorList>
            <person name="Bredeson J.V."/>
            <person name="Lyons J.B."/>
            <person name="Prochnik S.E."/>
            <person name="Wu G.A."/>
            <person name="Ha C.M."/>
            <person name="Edsinger-Gonzales E."/>
            <person name="Grimwood J."/>
            <person name="Schmutz J."/>
            <person name="Rabbi I.Y."/>
            <person name="Egesi C."/>
            <person name="Nauluvula P."/>
            <person name="Lebot V."/>
            <person name="Ndunguru J."/>
            <person name="Mkamilo G."/>
            <person name="Bart R.S."/>
            <person name="Setter T.L."/>
            <person name="Gleadow R.M."/>
            <person name="Kulakow P."/>
            <person name="Ferguson M.E."/>
            <person name="Rounsley S."/>
            <person name="Rokhsar D.S."/>
        </authorList>
    </citation>
    <scope>NUCLEOTIDE SEQUENCE [LARGE SCALE GENOMIC DNA]</scope>
    <source>
        <strain evidence="2">cv. AM560-2</strain>
    </source>
</reference>
<organism evidence="1 2">
    <name type="scientific">Manihot esculenta</name>
    <name type="common">Cassava</name>
    <name type="synonym">Jatropha manihot</name>
    <dbReference type="NCBI Taxonomy" id="3983"/>
    <lineage>
        <taxon>Eukaryota</taxon>
        <taxon>Viridiplantae</taxon>
        <taxon>Streptophyta</taxon>
        <taxon>Embryophyta</taxon>
        <taxon>Tracheophyta</taxon>
        <taxon>Spermatophyta</taxon>
        <taxon>Magnoliopsida</taxon>
        <taxon>eudicotyledons</taxon>
        <taxon>Gunneridae</taxon>
        <taxon>Pentapetalae</taxon>
        <taxon>rosids</taxon>
        <taxon>fabids</taxon>
        <taxon>Malpighiales</taxon>
        <taxon>Euphorbiaceae</taxon>
        <taxon>Crotonoideae</taxon>
        <taxon>Manihoteae</taxon>
        <taxon>Manihot</taxon>
    </lineage>
</organism>
<evidence type="ECO:0000313" key="2">
    <source>
        <dbReference type="Proteomes" id="UP000091857"/>
    </source>
</evidence>
<accession>A0ACB7GZM1</accession>
<keyword evidence="2" id="KW-1185">Reference proteome</keyword>
<dbReference type="EMBL" id="CM004396">
    <property type="protein sequence ID" value="KAG8645582.1"/>
    <property type="molecule type" value="Genomic_DNA"/>
</dbReference>
<gene>
    <name evidence="1" type="ORF">MANES_10G075806v8</name>
</gene>
<sequence>MSTSEDSGLSIPYTPRNPFGLFYNCPRNYNIQCEFFHWSDEPAPTGDRHIDELNLIRNEFTRLRRTGKNIDMMSKSLTIQAEIDEIKERVRTVNESDLIPPIDKLLSADDEGDDAVLIQTI</sequence>
<protein>
    <submittedName>
        <fullName evidence="1">Uncharacterized protein</fullName>
    </submittedName>
</protein>
<name>A0ACB7GZM1_MANES</name>
<dbReference type="Proteomes" id="UP000091857">
    <property type="component" value="Chromosome 10"/>
</dbReference>
<proteinExistence type="predicted"/>
<comment type="caution">
    <text evidence="1">The sequence shown here is derived from an EMBL/GenBank/DDBJ whole genome shotgun (WGS) entry which is preliminary data.</text>
</comment>
<evidence type="ECO:0000313" key="1">
    <source>
        <dbReference type="EMBL" id="KAG8645582.1"/>
    </source>
</evidence>